<keyword evidence="2" id="KW-1185">Reference proteome</keyword>
<dbReference type="Proteomes" id="UP001321344">
    <property type="component" value="Unassembled WGS sequence"/>
</dbReference>
<evidence type="ECO:0000313" key="2">
    <source>
        <dbReference type="Proteomes" id="UP001321344"/>
    </source>
</evidence>
<dbReference type="Gene3D" id="2.40.128.490">
    <property type="entry name" value="Uncharacterised protein PF14869, DUF4488"/>
    <property type="match status" value="1"/>
</dbReference>
<accession>A0ABT6BIB4</accession>
<comment type="caution">
    <text evidence="1">The sequence shown here is derived from an EMBL/GenBank/DDBJ whole genome shotgun (WGS) entry which is preliminary data.</text>
</comment>
<name>A0ABT6BIB4_9BACT</name>
<dbReference type="EMBL" id="JARJOW010000003">
    <property type="protein sequence ID" value="MDF5690202.1"/>
    <property type="molecule type" value="Genomic_DNA"/>
</dbReference>
<gene>
    <name evidence="1" type="ORF">PQG43_04945</name>
</gene>
<sequence>MMKQLARILLVYALLVYPCFVQAQKFIEGSWSNTKGDVTSWLLVTDQLLSFTQFEINSHKLIATYGGTYRMKGKELEIQQEWNSQDSLQVGQLKKITFQKKKRQIQLEQLVYTPMDKGESGKMKGAWIIVGNFSGDIMSRRPNPFFPRRTMKMHTGNAFQWIAYNVQTKQFFGTGGGFYSTQANTYTEEIVFFTKASSSIGKKLIFDFQIQDGIWRHKGQKSTGGPMDEAWSRRELLDHK</sequence>
<evidence type="ECO:0008006" key="3">
    <source>
        <dbReference type="Google" id="ProtNLM"/>
    </source>
</evidence>
<organism evidence="1 2">
    <name type="scientific">Aquirufa aurantiipilula</name>
    <dbReference type="NCBI Taxonomy" id="2696561"/>
    <lineage>
        <taxon>Bacteria</taxon>
        <taxon>Pseudomonadati</taxon>
        <taxon>Bacteroidota</taxon>
        <taxon>Cytophagia</taxon>
        <taxon>Cytophagales</taxon>
        <taxon>Flectobacillaceae</taxon>
        <taxon>Aquirufa</taxon>
    </lineage>
</organism>
<protein>
    <recommendedName>
        <fullName evidence="3">Membrane or secreted protein</fullName>
    </recommendedName>
</protein>
<reference evidence="1 2" key="1">
    <citation type="submission" date="2023-03" db="EMBL/GenBank/DDBJ databases">
        <title>Genome sequencing of Aquirufa.</title>
        <authorList>
            <person name="Pitt A."/>
            <person name="Hahn M.W."/>
        </authorList>
    </citation>
    <scope>NUCLEOTIDE SEQUENCE [LARGE SCALE GENOMIC DNA]</scope>
    <source>
        <strain evidence="1 2">WAEICH-18A</strain>
    </source>
</reference>
<proteinExistence type="predicted"/>
<dbReference type="RefSeq" id="WP_276343892.1">
    <property type="nucleotide sequence ID" value="NZ_JARJOW010000003.1"/>
</dbReference>
<evidence type="ECO:0000313" key="1">
    <source>
        <dbReference type="EMBL" id="MDF5690202.1"/>
    </source>
</evidence>